<proteinExistence type="predicted"/>
<dbReference type="CDD" id="cd06464">
    <property type="entry name" value="ACD_sHsps-like"/>
    <property type="match status" value="1"/>
</dbReference>
<organism evidence="3">
    <name type="scientific">Schizophyllum commune (strain H4-8 / FGSC 9210)</name>
    <name type="common">Split gill fungus</name>
    <dbReference type="NCBI Taxonomy" id="578458"/>
    <lineage>
        <taxon>Eukaryota</taxon>
        <taxon>Fungi</taxon>
        <taxon>Dikarya</taxon>
        <taxon>Basidiomycota</taxon>
        <taxon>Agaricomycotina</taxon>
        <taxon>Agaricomycetes</taxon>
        <taxon>Agaricomycetidae</taxon>
        <taxon>Agaricales</taxon>
        <taxon>Schizophyllaceae</taxon>
        <taxon>Schizophyllum</taxon>
    </lineage>
</organism>
<accession>D8Q4N6</accession>
<evidence type="ECO:0000256" key="1">
    <source>
        <dbReference type="SAM" id="MobiDB-lite"/>
    </source>
</evidence>
<dbReference type="InParanoid" id="D8Q4N6"/>
<dbReference type="RefSeq" id="XP_003032171.1">
    <property type="nucleotide sequence ID" value="XM_003032125.1"/>
</dbReference>
<dbReference type="STRING" id="578458.D8Q4N6"/>
<dbReference type="AlphaFoldDB" id="D8Q4N6"/>
<sequence length="276" mass="30877">MARNARSPQVNTRVAASQSPIGPTVTPIYYPAPPSTATTRRQAPRASGNGAYLTPPSSTSKRGGGGEGSSSSSSQRIPVNERLPVDERMPDDDDLNDLVDAPDDINALNAVWTSIRRQKESKMAKEKPKVDLQEIANEMVAQAEDPAFDQEMSVLEEAPPPKSLKRQKSIAAYRESSDGRYIVATFDMRGVAKEDIHVKMSFSQRNKPNILLTWASAEITEWEDGGVIYRERLEVICHRTIPLPERTQFKEIYAAMNKEFLVIKYPNMRCIRVDQR</sequence>
<dbReference type="EMBL" id="GL377306">
    <property type="protein sequence ID" value="EFI97268.1"/>
    <property type="molecule type" value="Genomic_DNA"/>
</dbReference>
<gene>
    <name evidence="2" type="ORF">SCHCODRAFT_257158</name>
</gene>
<dbReference type="InterPro" id="IPR008978">
    <property type="entry name" value="HSP20-like_chaperone"/>
</dbReference>
<dbReference type="SUPFAM" id="SSF49764">
    <property type="entry name" value="HSP20-like chaperones"/>
    <property type="match status" value="1"/>
</dbReference>
<reference evidence="2 3" key="1">
    <citation type="journal article" date="2010" name="Nat. Biotechnol.">
        <title>Genome sequence of the model mushroom Schizophyllum commune.</title>
        <authorList>
            <person name="Ohm R.A."/>
            <person name="de Jong J.F."/>
            <person name="Lugones L.G."/>
            <person name="Aerts A."/>
            <person name="Kothe E."/>
            <person name="Stajich J.E."/>
            <person name="de Vries R.P."/>
            <person name="Record E."/>
            <person name="Levasseur A."/>
            <person name="Baker S.E."/>
            <person name="Bartholomew K.A."/>
            <person name="Coutinho P.M."/>
            <person name="Erdmann S."/>
            <person name="Fowler T.J."/>
            <person name="Gathman A.C."/>
            <person name="Lombard V."/>
            <person name="Henrissat B."/>
            <person name="Knabe N."/>
            <person name="Kuees U."/>
            <person name="Lilly W.W."/>
            <person name="Lindquist E."/>
            <person name="Lucas S."/>
            <person name="Magnuson J.K."/>
            <person name="Piumi F."/>
            <person name="Raudaskoski M."/>
            <person name="Salamov A."/>
            <person name="Schmutz J."/>
            <person name="Schwarze F.W.M.R."/>
            <person name="vanKuyk P.A."/>
            <person name="Horton J.S."/>
            <person name="Grigoriev I.V."/>
            <person name="Woesten H.A.B."/>
        </authorList>
    </citation>
    <scope>NUCLEOTIDE SEQUENCE [LARGE SCALE GENOMIC DNA]</scope>
    <source>
        <strain evidence="3">H4-8 / FGSC 9210</strain>
    </source>
</reference>
<dbReference type="Proteomes" id="UP000007431">
    <property type="component" value="Unassembled WGS sequence"/>
</dbReference>
<protein>
    <recommendedName>
        <fullName evidence="4">SHSP domain-containing protein</fullName>
    </recommendedName>
</protein>
<dbReference type="Gene3D" id="2.60.40.790">
    <property type="match status" value="1"/>
</dbReference>
<evidence type="ECO:0000313" key="2">
    <source>
        <dbReference type="EMBL" id="EFI97268.1"/>
    </source>
</evidence>
<dbReference type="HOGENOM" id="CLU_063896_0_0_1"/>
<dbReference type="GeneID" id="9596257"/>
<dbReference type="OrthoDB" id="1431247at2759"/>
<keyword evidence="3" id="KW-1185">Reference proteome</keyword>
<feature type="region of interest" description="Disordered" evidence="1">
    <location>
        <begin position="1"/>
        <end position="92"/>
    </location>
</feature>
<name>D8Q4N6_SCHCM</name>
<dbReference type="eggNOG" id="ENOG502SQMY">
    <property type="taxonomic scope" value="Eukaryota"/>
</dbReference>
<evidence type="ECO:0000313" key="3">
    <source>
        <dbReference type="Proteomes" id="UP000007431"/>
    </source>
</evidence>
<dbReference type="VEuPathDB" id="FungiDB:SCHCODRAFT_02626422"/>
<dbReference type="OMA" id="RYPNMRC"/>
<feature type="compositionally biased region" description="Polar residues" evidence="1">
    <location>
        <begin position="1"/>
        <end position="21"/>
    </location>
</feature>
<dbReference type="KEGG" id="scm:SCHCO_02626422"/>
<evidence type="ECO:0008006" key="4">
    <source>
        <dbReference type="Google" id="ProtNLM"/>
    </source>
</evidence>